<evidence type="ECO:0000313" key="10">
    <source>
        <dbReference type="Proteomes" id="UP001500795"/>
    </source>
</evidence>
<evidence type="ECO:0000259" key="7">
    <source>
        <dbReference type="Pfam" id="PF21981"/>
    </source>
</evidence>
<dbReference type="InterPro" id="IPR053925">
    <property type="entry name" value="RecX_HTH_3rd"/>
</dbReference>
<evidence type="ECO:0000256" key="3">
    <source>
        <dbReference type="ARBA" id="ARBA00018111"/>
    </source>
</evidence>
<feature type="domain" description="RecX first three-helical" evidence="8">
    <location>
        <begin position="8"/>
        <end position="47"/>
    </location>
</feature>
<dbReference type="RefSeq" id="WP_344957692.1">
    <property type="nucleotide sequence ID" value="NZ_BAABCX010000002.1"/>
</dbReference>
<keyword evidence="10" id="KW-1185">Reference proteome</keyword>
<comment type="caution">
    <text evidence="9">The sequence shown here is derived from an EMBL/GenBank/DDBJ whole genome shotgun (WGS) entry which is preliminary data.</text>
</comment>
<dbReference type="InterPro" id="IPR003783">
    <property type="entry name" value="Regulatory_RecX"/>
</dbReference>
<dbReference type="InterPro" id="IPR053926">
    <property type="entry name" value="RecX_HTH_1st"/>
</dbReference>
<dbReference type="HAMAP" id="MF_01114">
    <property type="entry name" value="RecX"/>
    <property type="match status" value="1"/>
</dbReference>
<dbReference type="PANTHER" id="PTHR33602:SF1">
    <property type="entry name" value="REGULATORY PROTEIN RECX FAMILY PROTEIN"/>
    <property type="match status" value="1"/>
</dbReference>
<feature type="domain" description="RecX third three-helical" evidence="7">
    <location>
        <begin position="99"/>
        <end position="145"/>
    </location>
</feature>
<comment type="similarity">
    <text evidence="2 5">Belongs to the RecX family.</text>
</comment>
<evidence type="ECO:0000259" key="6">
    <source>
        <dbReference type="Pfam" id="PF02631"/>
    </source>
</evidence>
<dbReference type="EMBL" id="BAABCX010000002">
    <property type="protein sequence ID" value="GAA3540997.1"/>
    <property type="molecule type" value="Genomic_DNA"/>
</dbReference>
<reference evidence="10" key="1">
    <citation type="journal article" date="2019" name="Int. J. Syst. Evol. Microbiol.">
        <title>The Global Catalogue of Microorganisms (GCM) 10K type strain sequencing project: providing services to taxonomists for standard genome sequencing and annotation.</title>
        <authorList>
            <consortium name="The Broad Institute Genomics Platform"/>
            <consortium name="The Broad Institute Genome Sequencing Center for Infectious Disease"/>
            <person name="Wu L."/>
            <person name="Ma J."/>
        </authorList>
    </citation>
    <scope>NUCLEOTIDE SEQUENCE [LARGE SCALE GENOMIC DNA]</scope>
    <source>
        <strain evidence="10">JCM 17110</strain>
    </source>
</reference>
<sequence length="150" mass="17871">MNEDEQQAWDSALRLLSRREHSRRELLTKLRQRQFSEPQITRVLDRLEQQNWLRDSRFAALLVRQQILKKHGPMRIRAELFQKGVAQSLGEQALAEAEVDWFELAKTCYLSRFAPEPTLLPKERARRIRYLQGRGFNHEHIQYAMSRDGD</sequence>
<dbReference type="Pfam" id="PF21982">
    <property type="entry name" value="RecX_HTH1"/>
    <property type="match status" value="1"/>
</dbReference>
<evidence type="ECO:0000256" key="5">
    <source>
        <dbReference type="HAMAP-Rule" id="MF_01114"/>
    </source>
</evidence>
<dbReference type="InterPro" id="IPR053924">
    <property type="entry name" value="RecX_HTH_2nd"/>
</dbReference>
<evidence type="ECO:0000256" key="1">
    <source>
        <dbReference type="ARBA" id="ARBA00004496"/>
    </source>
</evidence>
<accession>A0ABP6VUW5</accession>
<evidence type="ECO:0000256" key="4">
    <source>
        <dbReference type="ARBA" id="ARBA00022490"/>
    </source>
</evidence>
<name>A0ABP6VUW5_9GAMM</name>
<dbReference type="InterPro" id="IPR036388">
    <property type="entry name" value="WH-like_DNA-bd_sf"/>
</dbReference>
<evidence type="ECO:0000259" key="8">
    <source>
        <dbReference type="Pfam" id="PF21982"/>
    </source>
</evidence>
<proteinExistence type="inferred from homology"/>
<keyword evidence="4 5" id="KW-0963">Cytoplasm</keyword>
<protein>
    <recommendedName>
        <fullName evidence="3 5">Regulatory protein RecX</fullName>
    </recommendedName>
</protein>
<dbReference type="Gene3D" id="1.10.10.10">
    <property type="entry name" value="Winged helix-like DNA-binding domain superfamily/Winged helix DNA-binding domain"/>
    <property type="match status" value="3"/>
</dbReference>
<organism evidence="9 10">
    <name type="scientific">Zobellella aerophila</name>
    <dbReference type="NCBI Taxonomy" id="870480"/>
    <lineage>
        <taxon>Bacteria</taxon>
        <taxon>Pseudomonadati</taxon>
        <taxon>Pseudomonadota</taxon>
        <taxon>Gammaproteobacteria</taxon>
        <taxon>Aeromonadales</taxon>
        <taxon>Aeromonadaceae</taxon>
        <taxon>Zobellella</taxon>
    </lineage>
</organism>
<dbReference type="Pfam" id="PF21981">
    <property type="entry name" value="RecX_HTH3"/>
    <property type="match status" value="1"/>
</dbReference>
<evidence type="ECO:0000313" key="9">
    <source>
        <dbReference type="EMBL" id="GAA3540997.1"/>
    </source>
</evidence>
<dbReference type="Proteomes" id="UP001500795">
    <property type="component" value="Unassembled WGS sequence"/>
</dbReference>
<feature type="domain" description="RecX second three-helical" evidence="6">
    <location>
        <begin position="55"/>
        <end position="94"/>
    </location>
</feature>
<dbReference type="PANTHER" id="PTHR33602">
    <property type="entry name" value="REGULATORY PROTEIN RECX FAMILY PROTEIN"/>
    <property type="match status" value="1"/>
</dbReference>
<evidence type="ECO:0000256" key="2">
    <source>
        <dbReference type="ARBA" id="ARBA00009695"/>
    </source>
</evidence>
<dbReference type="Pfam" id="PF02631">
    <property type="entry name" value="RecX_HTH2"/>
    <property type="match status" value="1"/>
</dbReference>
<gene>
    <name evidence="5 9" type="primary">recX</name>
    <name evidence="9" type="ORF">GCM10022394_21050</name>
</gene>
<comment type="subcellular location">
    <subcellularLocation>
        <location evidence="1 5">Cytoplasm</location>
    </subcellularLocation>
</comment>
<comment type="function">
    <text evidence="5">Modulates RecA activity.</text>
</comment>